<feature type="region of interest" description="Disordered" evidence="3">
    <location>
        <begin position="35"/>
        <end position="85"/>
    </location>
</feature>
<feature type="compositionally biased region" description="Polar residues" evidence="3">
    <location>
        <begin position="449"/>
        <end position="465"/>
    </location>
</feature>
<feature type="region of interest" description="Disordered" evidence="3">
    <location>
        <begin position="815"/>
        <end position="835"/>
    </location>
</feature>
<proteinExistence type="predicted"/>
<feature type="compositionally biased region" description="Basic and acidic residues" evidence="3">
    <location>
        <begin position="1050"/>
        <end position="1062"/>
    </location>
</feature>
<feature type="compositionally biased region" description="Low complexity" evidence="3">
    <location>
        <begin position="473"/>
        <end position="514"/>
    </location>
</feature>
<dbReference type="SMART" id="SM00369">
    <property type="entry name" value="LRR_TYP"/>
    <property type="match status" value="9"/>
</dbReference>
<feature type="compositionally biased region" description="Low complexity" evidence="3">
    <location>
        <begin position="352"/>
        <end position="368"/>
    </location>
</feature>
<dbReference type="RefSeq" id="XP_053016286.1">
    <property type="nucleotide sequence ID" value="XM_053165754.1"/>
</dbReference>
<organism evidence="4 5">
    <name type="scientific">Puccinia triticina</name>
    <dbReference type="NCBI Taxonomy" id="208348"/>
    <lineage>
        <taxon>Eukaryota</taxon>
        <taxon>Fungi</taxon>
        <taxon>Dikarya</taxon>
        <taxon>Basidiomycota</taxon>
        <taxon>Pucciniomycotina</taxon>
        <taxon>Pucciniomycetes</taxon>
        <taxon>Pucciniales</taxon>
        <taxon>Pucciniaceae</taxon>
        <taxon>Puccinia</taxon>
    </lineage>
</organism>
<feature type="compositionally biased region" description="Acidic residues" evidence="3">
    <location>
        <begin position="133"/>
        <end position="169"/>
    </location>
</feature>
<evidence type="ECO:0000256" key="3">
    <source>
        <dbReference type="SAM" id="MobiDB-lite"/>
    </source>
</evidence>
<feature type="region of interest" description="Disordered" evidence="3">
    <location>
        <begin position="1013"/>
        <end position="1077"/>
    </location>
</feature>
<reference evidence="4" key="1">
    <citation type="submission" date="2022-10" db="EMBL/GenBank/DDBJ databases">
        <title>Puccinia triticina Genome sequencing and assembly.</title>
        <authorList>
            <person name="Li C."/>
        </authorList>
    </citation>
    <scope>NUCLEOTIDE SEQUENCE</scope>
    <source>
        <strain evidence="4">Pt15</strain>
    </source>
</reference>
<feature type="region of interest" description="Disordered" evidence="3">
    <location>
        <begin position="97"/>
        <end position="187"/>
    </location>
</feature>
<dbReference type="PANTHER" id="PTHR48051:SF1">
    <property type="entry name" value="RAS SUPPRESSOR PROTEIN 1"/>
    <property type="match status" value="1"/>
</dbReference>
<feature type="compositionally biased region" description="Polar residues" evidence="3">
    <location>
        <begin position="515"/>
        <end position="529"/>
    </location>
</feature>
<dbReference type="SUPFAM" id="SSF52058">
    <property type="entry name" value="L domain-like"/>
    <property type="match status" value="2"/>
</dbReference>
<dbReference type="InterPro" id="IPR050216">
    <property type="entry name" value="LRR_domain-containing"/>
</dbReference>
<feature type="compositionally biased region" description="Polar residues" evidence="3">
    <location>
        <begin position="97"/>
        <end position="109"/>
    </location>
</feature>
<dbReference type="GeneID" id="77806638"/>
<name>A0ABY7C6K2_9BASI</name>
<dbReference type="InterPro" id="IPR003591">
    <property type="entry name" value="Leu-rich_rpt_typical-subtyp"/>
</dbReference>
<feature type="region of interest" description="Disordered" evidence="3">
    <location>
        <begin position="267"/>
        <end position="575"/>
    </location>
</feature>
<feature type="compositionally biased region" description="Polar residues" evidence="3">
    <location>
        <begin position="170"/>
        <end position="182"/>
    </location>
</feature>
<accession>A0ABY7C6K2</accession>
<feature type="compositionally biased region" description="Basic and acidic residues" evidence="3">
    <location>
        <begin position="110"/>
        <end position="119"/>
    </location>
</feature>
<feature type="compositionally biased region" description="Low complexity" evidence="3">
    <location>
        <begin position="403"/>
        <end position="426"/>
    </location>
</feature>
<feature type="compositionally biased region" description="Polar residues" evidence="3">
    <location>
        <begin position="292"/>
        <end position="306"/>
    </location>
</feature>
<dbReference type="PANTHER" id="PTHR48051">
    <property type="match status" value="1"/>
</dbReference>
<dbReference type="EMBL" id="CP110421">
    <property type="protein sequence ID" value="WAQ80731.1"/>
    <property type="molecule type" value="Genomic_DNA"/>
</dbReference>
<evidence type="ECO:0000313" key="4">
    <source>
        <dbReference type="EMBL" id="WAQ80731.1"/>
    </source>
</evidence>
<keyword evidence="1" id="KW-0433">Leucine-rich repeat</keyword>
<keyword evidence="5" id="KW-1185">Reference proteome</keyword>
<evidence type="ECO:0000256" key="2">
    <source>
        <dbReference type="ARBA" id="ARBA00022737"/>
    </source>
</evidence>
<feature type="compositionally biased region" description="Polar residues" evidence="3">
    <location>
        <begin position="320"/>
        <end position="351"/>
    </location>
</feature>
<protein>
    <submittedName>
        <fullName evidence="4">Uncharacterized protein</fullName>
    </submittedName>
</protein>
<feature type="compositionally biased region" description="Low complexity" evidence="3">
    <location>
        <begin position="819"/>
        <end position="828"/>
    </location>
</feature>
<dbReference type="InterPro" id="IPR001611">
    <property type="entry name" value="Leu-rich_rpt"/>
</dbReference>
<dbReference type="Proteomes" id="UP001164743">
    <property type="component" value="Chromosome 1A"/>
</dbReference>
<dbReference type="PROSITE" id="PS51450">
    <property type="entry name" value="LRR"/>
    <property type="match status" value="4"/>
</dbReference>
<evidence type="ECO:0000313" key="5">
    <source>
        <dbReference type="Proteomes" id="UP001164743"/>
    </source>
</evidence>
<keyword evidence="2" id="KW-0677">Repeat</keyword>
<dbReference type="InterPro" id="IPR032675">
    <property type="entry name" value="LRR_dom_sf"/>
</dbReference>
<evidence type="ECO:0000256" key="1">
    <source>
        <dbReference type="ARBA" id="ARBA00022614"/>
    </source>
</evidence>
<feature type="compositionally biased region" description="Polar residues" evidence="3">
    <location>
        <begin position="375"/>
        <end position="388"/>
    </location>
</feature>
<dbReference type="Gene3D" id="3.80.10.10">
    <property type="entry name" value="Ribonuclease Inhibitor"/>
    <property type="match status" value="3"/>
</dbReference>
<gene>
    <name evidence="4" type="ORF">PtA15_1A69</name>
</gene>
<feature type="compositionally biased region" description="Polar residues" evidence="3">
    <location>
        <begin position="36"/>
        <end position="64"/>
    </location>
</feature>
<dbReference type="SMART" id="SM00365">
    <property type="entry name" value="LRR_SD22"/>
    <property type="match status" value="5"/>
</dbReference>
<sequence length="1358" mass="148649">MQMCGKSDVIQGSSLLQLDHFHSKFRARHFKMDGLLSSSQEEPNRTTTQTEPSQPDPTNEAQSESRLHPLASLTTPSEASSLADVDISIEQISSMTEAASLAERNTSPPDSERTTDDKLASQAEASLITAEPSMEDELGEQSMEDELGEPSMEDELGEPSMEDELESESGQEQPPNDTTLQNRFELKNQAESLHGSELMAGPAALLTVENELLAETAPSNLEAPSIEPFSEADLLAEPEVSIEDQLLIETEPLYEIEAMDELEAPVDRLSITPVDPPLAYSHELNEDKPSSGFDSTGTDNLGNKSIKTPIEHQPILPHNHQLTSKKPLSQNSIRPPTNSSKISRIASTGQPSKGKSVSSTLSSSNIPSLRPNPLSIRSNLPHGNSSNVIPPRTKIPNSIHQPSASITSKSSLAKSLSSVSSSTSSVRPSDKTAKSSKIITNAPVIPVQLSRTTKSSHSSTLTPTKSIPKLRATTSKSSLITPSKLTSSTTPSKPRSINSSTPSLSRASSSLNKSQPAANRGTATGSNLDVTHEPSPKTSAKSSQAFREMLAKAKRSRPKPPTAPNSPDRNSVPALPSVAGQTEALDPWGFQPIEKAVEKAQKTGKLNVASRMLSKVPAEVYDKLLSHTSIFHPSNRPSNTSDPKQSEKVDLKFSFDDEERVTSGVAWYETVDLIHLNMSLNELIELDDEFGGFEALTNCDLHCNQLTGLPSTFGLLTNLTLLDLSSNQLGQFPVPILSLVNLKELNLSKNQLTRLWPLDWQPTLKKQLANAVKPPPIRNEFLGGDQSFNSMDESFNSTDQPSIITESSFEREKFCDQFPSSPSKSYPNKSDRSLMHEEGAATARADVQPFPNLQKLRLSGNKFNTSSLFGPDSVQLPRNVMELDLSRNLLGDCIDVSSHLRNLQKLTKLNLCGCGLSDRIFWFDLEGDYDQLDNENNGLFEHLAELDLSHNAIDSLEPLESFFDRHCPRLPRLDYEGLPRELVKVVIHHGQGPGEVKVMIGNNFLRDEARRRRKVKMMTAQSSPKLVEPADSAPGAAVGIEKPLPEDEESKSSPEEIKDARTGKSSSSSSKRIDIAPKPIETMLLKHHSPKTSSLNMSSLQLTELSEDSMDYNGSALKIDVELVNLSHNQLSSFPRGIMAQFGATLTVLNLSRNRLSNSSSDTFDSHVCSLMGIKLPELVELNLASNFLSGSPRPIIRLIIEGFEAFKLKTLDLSLNQFESLDGLYELFKLHQIPGHPSGDASTPHFRLEKLLLDGNRISQIDDLIQISTEILDSISGPSKEKPGAIAAEDIKDHVQFNFLEEIGLSDNSIGQLPPCLGFLPTKRLAVARNLFRFPLRKVYDCVGGDVNILSWLRDRS</sequence>
<feature type="compositionally biased region" description="Polar residues" evidence="3">
    <location>
        <begin position="536"/>
        <end position="545"/>
    </location>
</feature>